<keyword evidence="15" id="KW-1185">Reference proteome</keyword>
<dbReference type="Proteomes" id="UP000320333">
    <property type="component" value="Unassembled WGS sequence"/>
</dbReference>
<dbReference type="AlphaFoldDB" id="A0A507FGL3"/>
<name>A0A507FGL3_9FUNG</name>
<evidence type="ECO:0000256" key="6">
    <source>
        <dbReference type="ARBA" id="ARBA00023015"/>
    </source>
</evidence>
<dbReference type="SMART" id="SM00355">
    <property type="entry name" value="ZnF_C2H2"/>
    <property type="match status" value="2"/>
</dbReference>
<gene>
    <name evidence="14" type="ORF">CcCBS67573_g04004</name>
</gene>
<evidence type="ECO:0000256" key="8">
    <source>
        <dbReference type="ARBA" id="ARBA00023242"/>
    </source>
</evidence>
<dbReference type="OrthoDB" id="6077919at2759"/>
<feature type="compositionally biased region" description="Basic and acidic residues" evidence="12">
    <location>
        <begin position="111"/>
        <end position="123"/>
    </location>
</feature>
<keyword evidence="7" id="KW-0804">Transcription</keyword>
<evidence type="ECO:0000256" key="5">
    <source>
        <dbReference type="ARBA" id="ARBA00022833"/>
    </source>
</evidence>
<feature type="region of interest" description="Disordered" evidence="12">
    <location>
        <begin position="138"/>
        <end position="173"/>
    </location>
</feature>
<dbReference type="PROSITE" id="PS00028">
    <property type="entry name" value="ZINC_FINGER_C2H2_1"/>
    <property type="match status" value="2"/>
</dbReference>
<reference evidence="14 15" key="1">
    <citation type="journal article" date="2019" name="Sci. Rep.">
        <title>Comparative genomics of chytrid fungi reveal insights into the obligate biotrophic and pathogenic lifestyle of Synchytrium endobioticum.</title>
        <authorList>
            <person name="van de Vossenberg B.T.L.H."/>
            <person name="Warris S."/>
            <person name="Nguyen H.D.T."/>
            <person name="van Gent-Pelzer M.P.E."/>
            <person name="Joly D.L."/>
            <person name="van de Geest H.C."/>
            <person name="Bonants P.J.M."/>
            <person name="Smith D.S."/>
            <person name="Levesque C.A."/>
            <person name="van der Lee T.A.J."/>
        </authorList>
    </citation>
    <scope>NUCLEOTIDE SEQUENCE [LARGE SCALE GENOMIC DNA]</scope>
    <source>
        <strain evidence="14 15">CBS 675.73</strain>
    </source>
</reference>
<keyword evidence="6" id="KW-0805">Transcription regulation</keyword>
<organism evidence="14 15">
    <name type="scientific">Chytriomyces confervae</name>
    <dbReference type="NCBI Taxonomy" id="246404"/>
    <lineage>
        <taxon>Eukaryota</taxon>
        <taxon>Fungi</taxon>
        <taxon>Fungi incertae sedis</taxon>
        <taxon>Chytridiomycota</taxon>
        <taxon>Chytridiomycota incertae sedis</taxon>
        <taxon>Chytridiomycetes</taxon>
        <taxon>Chytridiales</taxon>
        <taxon>Chytriomycetaceae</taxon>
        <taxon>Chytriomyces</taxon>
    </lineage>
</organism>
<evidence type="ECO:0000313" key="15">
    <source>
        <dbReference type="Proteomes" id="UP000320333"/>
    </source>
</evidence>
<proteinExistence type="inferred from homology"/>
<feature type="coiled-coil region" evidence="11">
    <location>
        <begin position="41"/>
        <end position="68"/>
    </location>
</feature>
<dbReference type="Pfam" id="PF00096">
    <property type="entry name" value="zf-C2H2"/>
    <property type="match status" value="1"/>
</dbReference>
<feature type="domain" description="C2H2-type" evidence="13">
    <location>
        <begin position="271"/>
        <end position="298"/>
    </location>
</feature>
<evidence type="ECO:0000256" key="4">
    <source>
        <dbReference type="ARBA" id="ARBA00022771"/>
    </source>
</evidence>
<comment type="subcellular location">
    <subcellularLocation>
        <location evidence="1">Nucleus</location>
    </subcellularLocation>
</comment>
<dbReference type="PROSITE" id="PS50157">
    <property type="entry name" value="ZINC_FINGER_C2H2_2"/>
    <property type="match status" value="2"/>
</dbReference>
<dbReference type="PANTHER" id="PTHR23233">
    <property type="entry name" value="SAL-LIKE PROTEIN"/>
    <property type="match status" value="1"/>
</dbReference>
<feature type="compositionally biased region" description="Acidic residues" evidence="12">
    <location>
        <begin position="145"/>
        <end position="160"/>
    </location>
</feature>
<dbReference type="STRING" id="246404.A0A507FGL3"/>
<accession>A0A507FGL3</accession>
<sequence>MLVFGACKSTDFHHHLNFHNVRAGMASVLNSTPTRDLSSSRASAAQMLQRLADEVEELRRELRSKSGALFLLKCENEALRLDHADLQKDSARCVCRAQVSDGSPVSGTDNNSDHTTDTTDKDSHRSLLAAAVDHLEIASHPDLSDLTDPDTPEDTANDDPDSNHEPHSYSDSFSYSSRCSSASATISHASHRQHILDFANDSCIPLTKKEPDSGVGVLQKLEHVDIHPRETDDGYSSEKTTHSVPACIQRDINTDTKSNTPLNSTLIIRKYICTYCSKRFTRPSTLQTHMNSHTGHRPFQCVHCDMRFTVSSNMKRHMGHCHSK</sequence>
<dbReference type="InterPro" id="IPR036236">
    <property type="entry name" value="Znf_C2H2_sf"/>
</dbReference>
<feature type="region of interest" description="Disordered" evidence="12">
    <location>
        <begin position="98"/>
        <end position="123"/>
    </location>
</feature>
<dbReference type="InterPro" id="IPR051565">
    <property type="entry name" value="Sal_C2H2-zinc-finger"/>
</dbReference>
<evidence type="ECO:0000256" key="10">
    <source>
        <dbReference type="PROSITE-ProRule" id="PRU00042"/>
    </source>
</evidence>
<comment type="caution">
    <text evidence="14">The sequence shown here is derived from an EMBL/GenBank/DDBJ whole genome shotgun (WGS) entry which is preliminary data.</text>
</comment>
<evidence type="ECO:0000256" key="3">
    <source>
        <dbReference type="ARBA" id="ARBA00022737"/>
    </source>
</evidence>
<protein>
    <recommendedName>
        <fullName evidence="13">C2H2-type domain-containing protein</fullName>
    </recommendedName>
</protein>
<keyword evidence="11" id="KW-0175">Coiled coil</keyword>
<evidence type="ECO:0000256" key="2">
    <source>
        <dbReference type="ARBA" id="ARBA00022723"/>
    </source>
</evidence>
<dbReference type="FunFam" id="3.30.160.60:FF:000446">
    <property type="entry name" value="Zinc finger protein"/>
    <property type="match status" value="1"/>
</dbReference>
<evidence type="ECO:0000256" key="1">
    <source>
        <dbReference type="ARBA" id="ARBA00004123"/>
    </source>
</evidence>
<dbReference type="InterPro" id="IPR013087">
    <property type="entry name" value="Znf_C2H2_type"/>
</dbReference>
<keyword evidence="8" id="KW-0539">Nucleus</keyword>
<dbReference type="FunFam" id="3.30.160.60:FF:000065">
    <property type="entry name" value="B-cell CLL/lymphoma 6, member B"/>
    <property type="match status" value="1"/>
</dbReference>
<keyword evidence="5" id="KW-0862">Zinc</keyword>
<evidence type="ECO:0000256" key="9">
    <source>
        <dbReference type="ARBA" id="ARBA00038474"/>
    </source>
</evidence>
<keyword evidence="2" id="KW-0479">Metal-binding</keyword>
<comment type="similarity">
    <text evidence="9">Belongs to the sal C2H2-type zinc-finger protein family.</text>
</comment>
<dbReference type="Gene3D" id="3.30.160.60">
    <property type="entry name" value="Classic Zinc Finger"/>
    <property type="match status" value="2"/>
</dbReference>
<dbReference type="EMBL" id="QEAP01000111">
    <property type="protein sequence ID" value="TPX74735.1"/>
    <property type="molecule type" value="Genomic_DNA"/>
</dbReference>
<dbReference type="GO" id="GO:0008270">
    <property type="term" value="F:zinc ion binding"/>
    <property type="evidence" value="ECO:0007669"/>
    <property type="project" value="UniProtKB-KW"/>
</dbReference>
<evidence type="ECO:0000259" key="13">
    <source>
        <dbReference type="PROSITE" id="PS50157"/>
    </source>
</evidence>
<dbReference type="GO" id="GO:0000978">
    <property type="term" value="F:RNA polymerase II cis-regulatory region sequence-specific DNA binding"/>
    <property type="evidence" value="ECO:0007669"/>
    <property type="project" value="TreeGrafter"/>
</dbReference>
<evidence type="ECO:0000313" key="14">
    <source>
        <dbReference type="EMBL" id="TPX74735.1"/>
    </source>
</evidence>
<dbReference type="GO" id="GO:0000981">
    <property type="term" value="F:DNA-binding transcription factor activity, RNA polymerase II-specific"/>
    <property type="evidence" value="ECO:0007669"/>
    <property type="project" value="TreeGrafter"/>
</dbReference>
<evidence type="ECO:0000256" key="7">
    <source>
        <dbReference type="ARBA" id="ARBA00023163"/>
    </source>
</evidence>
<keyword evidence="4 10" id="KW-0863">Zinc-finger</keyword>
<evidence type="ECO:0000256" key="12">
    <source>
        <dbReference type="SAM" id="MobiDB-lite"/>
    </source>
</evidence>
<dbReference type="GO" id="GO:0005634">
    <property type="term" value="C:nucleus"/>
    <property type="evidence" value="ECO:0007669"/>
    <property type="project" value="UniProtKB-SubCell"/>
</dbReference>
<dbReference type="SUPFAM" id="SSF57667">
    <property type="entry name" value="beta-beta-alpha zinc fingers"/>
    <property type="match status" value="1"/>
</dbReference>
<keyword evidence="3" id="KW-0677">Repeat</keyword>
<dbReference type="PANTHER" id="PTHR23233:SF84">
    <property type="entry name" value="FI23031P1"/>
    <property type="match status" value="1"/>
</dbReference>
<evidence type="ECO:0000256" key="11">
    <source>
        <dbReference type="SAM" id="Coils"/>
    </source>
</evidence>
<feature type="domain" description="C2H2-type" evidence="13">
    <location>
        <begin position="299"/>
        <end position="324"/>
    </location>
</feature>